<dbReference type="SUPFAM" id="SSF55811">
    <property type="entry name" value="Nudix"/>
    <property type="match status" value="1"/>
</dbReference>
<dbReference type="OrthoDB" id="5417595at2"/>
<dbReference type="Pfam" id="PF14803">
    <property type="entry name" value="Zn_ribbon_Nudix"/>
    <property type="match status" value="1"/>
</dbReference>
<keyword evidence="2" id="KW-0378">Hydrolase</keyword>
<dbReference type="InterPro" id="IPR000086">
    <property type="entry name" value="NUDIX_hydrolase_dom"/>
</dbReference>
<name>A0A251XBM1_9GAMM</name>
<comment type="caution">
    <text evidence="2">The sequence shown here is derived from an EMBL/GenBank/DDBJ whole genome shotgun (WGS) entry which is preliminary data.</text>
</comment>
<dbReference type="Proteomes" id="UP000194798">
    <property type="component" value="Unassembled WGS sequence"/>
</dbReference>
<feature type="domain" description="Nudix hydrolase" evidence="1">
    <location>
        <begin position="23"/>
        <end position="162"/>
    </location>
</feature>
<dbReference type="CDD" id="cd04511">
    <property type="entry name" value="NUDIX_Hydrolase"/>
    <property type="match status" value="1"/>
</dbReference>
<evidence type="ECO:0000313" key="3">
    <source>
        <dbReference type="Proteomes" id="UP000194798"/>
    </source>
</evidence>
<reference evidence="2 3" key="1">
    <citation type="submission" date="2016-12" db="EMBL/GenBank/DDBJ databases">
        <title>Thioflexothrix psekupsii D3 genome sequencing and assembly.</title>
        <authorList>
            <person name="Fomenkov A."/>
            <person name="Vincze T."/>
            <person name="Grabovich M."/>
            <person name="Anton B.P."/>
            <person name="Dubinina G."/>
            <person name="Orlova M."/>
            <person name="Belousova E."/>
            <person name="Roberts R.J."/>
        </authorList>
    </citation>
    <scope>NUCLEOTIDE SEQUENCE [LARGE SCALE GENOMIC DNA]</scope>
    <source>
        <strain evidence="2">D3</strain>
    </source>
</reference>
<dbReference type="Pfam" id="PF00293">
    <property type="entry name" value="NUDIX"/>
    <property type="match status" value="1"/>
</dbReference>
<dbReference type="InterPro" id="IPR029401">
    <property type="entry name" value="Nudix_N"/>
</dbReference>
<dbReference type="Gene3D" id="3.90.79.10">
    <property type="entry name" value="Nucleoside Triphosphate Pyrophosphohydrolase"/>
    <property type="match status" value="1"/>
</dbReference>
<dbReference type="RefSeq" id="WP_086487062.1">
    <property type="nucleotide sequence ID" value="NZ_MSLT01000006.1"/>
</dbReference>
<protein>
    <submittedName>
        <fullName evidence="2">NUDIX hydrolase</fullName>
    </submittedName>
</protein>
<dbReference type="PANTHER" id="PTHR43222:SF2">
    <property type="entry name" value="NUDIX HYDROLASE 23, CHLOROPLASTIC"/>
    <property type="match status" value="1"/>
</dbReference>
<dbReference type="EMBL" id="MSLT01000006">
    <property type="protein sequence ID" value="OUD15466.1"/>
    <property type="molecule type" value="Genomic_DNA"/>
</dbReference>
<dbReference type="AlphaFoldDB" id="A0A251XBM1"/>
<proteinExistence type="predicted"/>
<gene>
    <name evidence="2" type="ORF">TPSD3_02770</name>
</gene>
<evidence type="ECO:0000313" key="2">
    <source>
        <dbReference type="EMBL" id="OUD15466.1"/>
    </source>
</evidence>
<sequence length="189" mass="21306">MKYCSECGSDQLLIQIPEGDNRPRHICANCGMIYYQNPKVITGCLVQHQGKVLLCQRAIEPRYGLWTIPAGFMENQETLQQAAMRETWEEAQAKVTALRLYALFSIPYISQVYVMFLAQLSPENPTFAAGTESLAVDLFDENSIPWEKLAFTVIKTTLTHYFQDQKTGQFPMRIGEIVDSTVSISAVIA</sequence>
<accession>A0A251XBM1</accession>
<dbReference type="Gene3D" id="2.20.70.10">
    <property type="match status" value="1"/>
</dbReference>
<dbReference type="PANTHER" id="PTHR43222">
    <property type="entry name" value="NUDIX HYDROLASE 23"/>
    <property type="match status" value="1"/>
</dbReference>
<dbReference type="GO" id="GO:0016787">
    <property type="term" value="F:hydrolase activity"/>
    <property type="evidence" value="ECO:0007669"/>
    <property type="project" value="UniProtKB-KW"/>
</dbReference>
<evidence type="ECO:0000259" key="1">
    <source>
        <dbReference type="PROSITE" id="PS51462"/>
    </source>
</evidence>
<dbReference type="PROSITE" id="PS51462">
    <property type="entry name" value="NUDIX"/>
    <property type="match status" value="1"/>
</dbReference>
<organism evidence="2 3">
    <name type="scientific">Thioflexithrix psekupsensis</name>
    <dbReference type="NCBI Taxonomy" id="1570016"/>
    <lineage>
        <taxon>Bacteria</taxon>
        <taxon>Pseudomonadati</taxon>
        <taxon>Pseudomonadota</taxon>
        <taxon>Gammaproteobacteria</taxon>
        <taxon>Thiotrichales</taxon>
        <taxon>Thioflexithrix</taxon>
    </lineage>
</organism>
<keyword evidence="3" id="KW-1185">Reference proteome</keyword>
<dbReference type="InterPro" id="IPR015797">
    <property type="entry name" value="NUDIX_hydrolase-like_dom_sf"/>
</dbReference>